<dbReference type="Pfam" id="PF13807">
    <property type="entry name" value="GNVR"/>
    <property type="match status" value="1"/>
</dbReference>
<dbReference type="Gene3D" id="3.40.50.300">
    <property type="entry name" value="P-loop containing nucleotide triphosphate hydrolases"/>
    <property type="match status" value="1"/>
</dbReference>
<dbReference type="GO" id="GO:0004715">
    <property type="term" value="F:non-membrane spanning protein tyrosine kinase activity"/>
    <property type="evidence" value="ECO:0007669"/>
    <property type="project" value="UniProtKB-EC"/>
</dbReference>
<feature type="domain" description="Polysaccharide chain length determinant N-terminal" evidence="17">
    <location>
        <begin position="21"/>
        <end position="115"/>
    </location>
</feature>
<organism evidence="20 21">
    <name type="scientific">Pendulispora albinea</name>
    <dbReference type="NCBI Taxonomy" id="2741071"/>
    <lineage>
        <taxon>Bacteria</taxon>
        <taxon>Pseudomonadati</taxon>
        <taxon>Myxococcota</taxon>
        <taxon>Myxococcia</taxon>
        <taxon>Myxococcales</taxon>
        <taxon>Sorangiineae</taxon>
        <taxon>Pendulisporaceae</taxon>
        <taxon>Pendulispora</taxon>
    </lineage>
</organism>
<dbReference type="RefSeq" id="WP_394821321.1">
    <property type="nucleotide sequence ID" value="NZ_CP089984.1"/>
</dbReference>
<dbReference type="CDD" id="cd05387">
    <property type="entry name" value="BY-kinase"/>
    <property type="match status" value="1"/>
</dbReference>
<evidence type="ECO:0000256" key="8">
    <source>
        <dbReference type="ARBA" id="ARBA00022692"/>
    </source>
</evidence>
<evidence type="ECO:0000256" key="2">
    <source>
        <dbReference type="ARBA" id="ARBA00007316"/>
    </source>
</evidence>
<protein>
    <recommendedName>
        <fullName evidence="4">non-specific protein-tyrosine kinase</fullName>
        <ecNumber evidence="4">2.7.10.2</ecNumber>
    </recommendedName>
</protein>
<reference evidence="20 21" key="1">
    <citation type="submission" date="2021-12" db="EMBL/GenBank/DDBJ databases">
        <title>Discovery of the Pendulisporaceae a myxobacterial family with distinct sporulation behavior and unique specialized metabolism.</title>
        <authorList>
            <person name="Garcia R."/>
            <person name="Popoff A."/>
            <person name="Bader C.D."/>
            <person name="Loehr J."/>
            <person name="Walesch S."/>
            <person name="Walt C."/>
            <person name="Boldt J."/>
            <person name="Bunk B."/>
            <person name="Haeckl F.J.F.P.J."/>
            <person name="Gunesch A.P."/>
            <person name="Birkelbach J."/>
            <person name="Nuebel U."/>
            <person name="Pietschmann T."/>
            <person name="Bach T."/>
            <person name="Mueller R."/>
        </authorList>
    </citation>
    <scope>NUCLEOTIDE SEQUENCE [LARGE SCALE GENOMIC DNA]</scope>
    <source>
        <strain evidence="20 21">MSr11954</strain>
    </source>
</reference>
<dbReference type="Pfam" id="PF13614">
    <property type="entry name" value="AAA_31"/>
    <property type="match status" value="1"/>
</dbReference>
<dbReference type="InterPro" id="IPR005702">
    <property type="entry name" value="Wzc-like_C"/>
</dbReference>
<evidence type="ECO:0000259" key="18">
    <source>
        <dbReference type="Pfam" id="PF13614"/>
    </source>
</evidence>
<keyword evidence="13 16" id="KW-0472">Membrane</keyword>
<dbReference type="InterPro" id="IPR025669">
    <property type="entry name" value="AAA_dom"/>
</dbReference>
<dbReference type="PANTHER" id="PTHR32309:SF13">
    <property type="entry name" value="FERRIC ENTEROBACTIN TRANSPORT PROTEIN FEPE"/>
    <property type="match status" value="1"/>
</dbReference>
<evidence type="ECO:0000256" key="3">
    <source>
        <dbReference type="ARBA" id="ARBA00008883"/>
    </source>
</evidence>
<evidence type="ECO:0000256" key="7">
    <source>
        <dbReference type="ARBA" id="ARBA00022679"/>
    </source>
</evidence>
<keyword evidence="7 20" id="KW-0808">Transferase</keyword>
<dbReference type="InterPro" id="IPR003856">
    <property type="entry name" value="LPS_length_determ_N"/>
</dbReference>
<dbReference type="Proteomes" id="UP001370348">
    <property type="component" value="Chromosome"/>
</dbReference>
<evidence type="ECO:0000256" key="12">
    <source>
        <dbReference type="ARBA" id="ARBA00022989"/>
    </source>
</evidence>
<dbReference type="Pfam" id="PF02706">
    <property type="entry name" value="Wzz"/>
    <property type="match status" value="1"/>
</dbReference>
<evidence type="ECO:0000256" key="16">
    <source>
        <dbReference type="SAM" id="Phobius"/>
    </source>
</evidence>
<sequence>MIETSNPAMSHKGREDSLAPLLNVLTMVRKQWAIIAACLLLGTGLSLVYSKTLPRIYQAQSMVELDPNAFRPLGEKMNSAMPLGADDFWNNQEYYETQYRIITSTKVLERAVRDLGLQNDYDFFGLKAAPEKPITVEETAQTLRAHITVEPVKNSRLALIKVEDIQPKRAKRICDAVATAFIDQNLEKAISATSDSLAWLGSQVDAVKKDLEHNENTLYEFKRSNDLPSTSINESSNMIRLEMQDLNSALTRTRTRKQELLARHAELAKITTENAESLPASELLASTFLQSMRTQYVEGLRAKRMLLAEGKGENHPAVKSLDMKILESRTALLAEVKNIQGAVERDLAVIQREEAGEAALYEAAHKRAVDLNMKEIEYHRLDRSREQNEKLYAMLLEHMKDADLARNNKANNIHLIEVAVEPTAPIRPRVPLNIAIGAVIGLVFGVGLGWLRGSLDNSIKTPEQIEKDLGITFIGMLPAVEEPNAGKAKGRRVPTRRTLQSSSPALIVHDDPHSGLAEAARSIRTNLMFTNPDRPYRRLLVSSAAPGEGKTTIACSIAIALAQSGQRVCIIDCDLRRPQLHRIFERSGDRGVTNVLVGEAAIEDVARPTKVENLWSIPAGPIPPNPADLFHSDRFKKFLDDASESFDRIIIDSPPLVAVTDSAIISTLMDGTVFVLRAFRTTRPLARQGLRALADVDAPVIGAVLNDMDLNRHEYSYYHYYYYKREGYAPTQTASDGPPVDPDAASV</sequence>
<evidence type="ECO:0000259" key="17">
    <source>
        <dbReference type="Pfam" id="PF02706"/>
    </source>
</evidence>
<evidence type="ECO:0000256" key="13">
    <source>
        <dbReference type="ARBA" id="ARBA00023136"/>
    </source>
</evidence>
<dbReference type="InterPro" id="IPR032807">
    <property type="entry name" value="GNVR"/>
</dbReference>
<evidence type="ECO:0000256" key="11">
    <source>
        <dbReference type="ARBA" id="ARBA00022840"/>
    </source>
</evidence>
<comment type="catalytic activity">
    <reaction evidence="15">
        <text>L-tyrosyl-[protein] + ATP = O-phospho-L-tyrosyl-[protein] + ADP + H(+)</text>
        <dbReference type="Rhea" id="RHEA:10596"/>
        <dbReference type="Rhea" id="RHEA-COMP:10136"/>
        <dbReference type="Rhea" id="RHEA-COMP:20101"/>
        <dbReference type="ChEBI" id="CHEBI:15378"/>
        <dbReference type="ChEBI" id="CHEBI:30616"/>
        <dbReference type="ChEBI" id="CHEBI:46858"/>
        <dbReference type="ChEBI" id="CHEBI:61978"/>
        <dbReference type="ChEBI" id="CHEBI:456216"/>
        <dbReference type="EC" id="2.7.10.2"/>
    </reaction>
</comment>
<evidence type="ECO:0000256" key="14">
    <source>
        <dbReference type="ARBA" id="ARBA00023137"/>
    </source>
</evidence>
<keyword evidence="9" id="KW-0547">Nucleotide-binding</keyword>
<evidence type="ECO:0000256" key="1">
    <source>
        <dbReference type="ARBA" id="ARBA00004429"/>
    </source>
</evidence>
<comment type="subcellular location">
    <subcellularLocation>
        <location evidence="1">Cell inner membrane</location>
        <topology evidence="1">Multi-pass membrane protein</topology>
    </subcellularLocation>
</comment>
<dbReference type="NCBIfam" id="TIGR01007">
    <property type="entry name" value="eps_fam"/>
    <property type="match status" value="1"/>
</dbReference>
<feature type="domain" description="AAA" evidence="18">
    <location>
        <begin position="547"/>
        <end position="664"/>
    </location>
</feature>
<accession>A0ABZ2LQ17</accession>
<keyword evidence="21" id="KW-1185">Reference proteome</keyword>
<keyword evidence="10" id="KW-0418">Kinase</keyword>
<evidence type="ECO:0000256" key="9">
    <source>
        <dbReference type="ARBA" id="ARBA00022741"/>
    </source>
</evidence>
<dbReference type="InterPro" id="IPR050445">
    <property type="entry name" value="Bact_polysacc_biosynth/exp"/>
</dbReference>
<evidence type="ECO:0000256" key="6">
    <source>
        <dbReference type="ARBA" id="ARBA00022519"/>
    </source>
</evidence>
<evidence type="ECO:0000313" key="21">
    <source>
        <dbReference type="Proteomes" id="UP001370348"/>
    </source>
</evidence>
<keyword evidence="8 16" id="KW-0812">Transmembrane</keyword>
<keyword evidence="14" id="KW-0829">Tyrosine-protein kinase</keyword>
<dbReference type="EMBL" id="CP089984">
    <property type="protein sequence ID" value="WXB11699.1"/>
    <property type="molecule type" value="Genomic_DNA"/>
</dbReference>
<dbReference type="InterPro" id="IPR027417">
    <property type="entry name" value="P-loop_NTPase"/>
</dbReference>
<comment type="similarity">
    <text evidence="3">Belongs to the etk/wzc family.</text>
</comment>
<comment type="similarity">
    <text evidence="2">Belongs to the CpsD/CapB family.</text>
</comment>
<proteinExistence type="inferred from homology"/>
<evidence type="ECO:0000259" key="19">
    <source>
        <dbReference type="Pfam" id="PF13807"/>
    </source>
</evidence>
<gene>
    <name evidence="20" type="ORF">LZC94_28050</name>
</gene>
<dbReference type="SUPFAM" id="SSF52540">
    <property type="entry name" value="P-loop containing nucleoside triphosphate hydrolases"/>
    <property type="match status" value="1"/>
</dbReference>
<evidence type="ECO:0000256" key="10">
    <source>
        <dbReference type="ARBA" id="ARBA00022777"/>
    </source>
</evidence>
<keyword evidence="12 16" id="KW-1133">Transmembrane helix</keyword>
<feature type="transmembrane region" description="Helical" evidence="16">
    <location>
        <begin position="31"/>
        <end position="49"/>
    </location>
</feature>
<evidence type="ECO:0000313" key="20">
    <source>
        <dbReference type="EMBL" id="WXB11699.1"/>
    </source>
</evidence>
<feature type="domain" description="Tyrosine-protein kinase G-rich" evidence="19">
    <location>
        <begin position="380"/>
        <end position="452"/>
    </location>
</feature>
<keyword evidence="6" id="KW-0997">Cell inner membrane</keyword>
<keyword evidence="11" id="KW-0067">ATP-binding</keyword>
<evidence type="ECO:0000256" key="4">
    <source>
        <dbReference type="ARBA" id="ARBA00011903"/>
    </source>
</evidence>
<evidence type="ECO:0000256" key="15">
    <source>
        <dbReference type="ARBA" id="ARBA00051245"/>
    </source>
</evidence>
<keyword evidence="5" id="KW-1003">Cell membrane</keyword>
<name>A0ABZ2LQ17_9BACT</name>
<dbReference type="PANTHER" id="PTHR32309">
    <property type="entry name" value="TYROSINE-PROTEIN KINASE"/>
    <property type="match status" value="1"/>
</dbReference>
<evidence type="ECO:0000256" key="5">
    <source>
        <dbReference type="ARBA" id="ARBA00022475"/>
    </source>
</evidence>
<dbReference type="EC" id="2.7.10.2" evidence="4"/>